<reference evidence="2" key="1">
    <citation type="submission" date="2016-11" db="UniProtKB">
        <authorList>
            <consortium name="WormBaseParasite"/>
        </authorList>
    </citation>
    <scope>IDENTIFICATION</scope>
</reference>
<sequence length="58" mass="6858">MRPLKEAPHGSAFPPPISLRIFVCRLRKNRMLKDSQDSFEEYLFNVFVNLLLYGIFNQ</sequence>
<keyword evidence="1" id="KW-1185">Reference proteome</keyword>
<name>A0A1I7WHA3_HETBA</name>
<organism evidence="1 2">
    <name type="scientific">Heterorhabditis bacteriophora</name>
    <name type="common">Entomopathogenic nematode worm</name>
    <dbReference type="NCBI Taxonomy" id="37862"/>
    <lineage>
        <taxon>Eukaryota</taxon>
        <taxon>Metazoa</taxon>
        <taxon>Ecdysozoa</taxon>
        <taxon>Nematoda</taxon>
        <taxon>Chromadorea</taxon>
        <taxon>Rhabditida</taxon>
        <taxon>Rhabditina</taxon>
        <taxon>Rhabditomorpha</taxon>
        <taxon>Strongyloidea</taxon>
        <taxon>Heterorhabditidae</taxon>
        <taxon>Heterorhabditis</taxon>
    </lineage>
</organism>
<dbReference type="Proteomes" id="UP000095283">
    <property type="component" value="Unplaced"/>
</dbReference>
<proteinExistence type="predicted"/>
<accession>A0A1I7WHA3</accession>
<evidence type="ECO:0000313" key="2">
    <source>
        <dbReference type="WBParaSite" id="Hba_04352"/>
    </source>
</evidence>
<protein>
    <submittedName>
        <fullName evidence="2">Uncharacterized protein</fullName>
    </submittedName>
</protein>
<evidence type="ECO:0000313" key="1">
    <source>
        <dbReference type="Proteomes" id="UP000095283"/>
    </source>
</evidence>
<dbReference type="WBParaSite" id="Hba_04352">
    <property type="protein sequence ID" value="Hba_04352"/>
    <property type="gene ID" value="Hba_04352"/>
</dbReference>
<dbReference type="AlphaFoldDB" id="A0A1I7WHA3"/>